<dbReference type="AlphaFoldDB" id="A0A2U3KN29"/>
<reference evidence="6" key="1">
    <citation type="submission" date="2018-02" db="EMBL/GenBank/DDBJ databases">
        <authorList>
            <person name="Hausmann B."/>
        </authorList>
    </citation>
    <scope>NUCLEOTIDE SEQUENCE [LARGE SCALE GENOMIC DNA]</scope>
    <source>
        <strain evidence="6">Peat soil MAG SbA1</strain>
    </source>
</reference>
<dbReference type="PANTHER" id="PTHR36306">
    <property type="entry name" value="ALPHA-AMYLASE-RELATED-RELATED"/>
    <property type="match status" value="1"/>
</dbReference>
<dbReference type="InterPro" id="IPR027291">
    <property type="entry name" value="Glyco_hydro_38_N_sf"/>
</dbReference>
<gene>
    <name evidence="5" type="ORF">SBA1_340067</name>
</gene>
<dbReference type="InterPro" id="IPR011330">
    <property type="entry name" value="Glyco_hydro/deAcase_b/a-brl"/>
</dbReference>
<evidence type="ECO:0000256" key="1">
    <source>
        <dbReference type="ARBA" id="ARBA00006821"/>
    </source>
</evidence>
<accession>A0A2U3KN29</accession>
<feature type="domain" description="Glycoside hydrolase family 57 N-terminal" evidence="4">
    <location>
        <begin position="203"/>
        <end position="409"/>
    </location>
</feature>
<dbReference type="InterPro" id="IPR004300">
    <property type="entry name" value="Glyco_hydro_57_N"/>
</dbReference>
<evidence type="ECO:0000259" key="4">
    <source>
        <dbReference type="Pfam" id="PF03065"/>
    </source>
</evidence>
<evidence type="ECO:0000313" key="6">
    <source>
        <dbReference type="Proteomes" id="UP000238701"/>
    </source>
</evidence>
<keyword evidence="2 3" id="KW-0119">Carbohydrate metabolism</keyword>
<protein>
    <submittedName>
        <fullName evidence="5">Glycoside hydrolase family 57</fullName>
    </submittedName>
</protein>
<evidence type="ECO:0000313" key="5">
    <source>
        <dbReference type="EMBL" id="SPF41025.1"/>
    </source>
</evidence>
<dbReference type="Pfam" id="PF12055">
    <property type="entry name" value="DUF3536"/>
    <property type="match status" value="1"/>
</dbReference>
<dbReference type="CDD" id="cd10797">
    <property type="entry name" value="GH57N_APU_like_1"/>
    <property type="match status" value="1"/>
</dbReference>
<dbReference type="InterPro" id="IPR021923">
    <property type="entry name" value="DUF3536"/>
</dbReference>
<sequence length="931" mass="104831">MGALAPEGLPHGATKSVCETSSLKANVADLRPRVPALRRCPRGTTDVYTLPAPRGGTVALWGTGGVRAYRFPDFLREERPRTQEPESRFCVSRSGSLDAMERYVCIHCHFYQPPRENPWLEAVEIQDSASPYHDWNERVTAECYLPNGAARILDAQSRIAKIVNNYSRISFNFGPTLLSWMEQNAPHAYEQVLAADRLSRQLFSGHGSALAQAYNHMISPLANPRDKRTQIIWGIRDFQHRFGRDPEGMWLPETAADVETLDLLSSAGIKFTVLAPHQARRTRNRLWEEWHSVEGGTIDPTRAYQCYLPSGRTISLFFYDGPISHAVAFESLLADGVRFANRLLSGFNDARQWPQIVHIATDGETYGHHCPHGDMALAYALDYLERNQLARITNYGEYLAENPPSQEVEIIEHTSWSCCHGIARWTSDCGCRSGDGMGWNQQWRRPLRSALDWLRDDLSAVYQTKSAGLFHDPWAARDDYIDVVLERSPRNKDAFLAKHAKEPLSPADRVQALRLLEMQRHLMLMYTSCGWFFDELTGPATLQILQYAGRALQLSQQVSGEDREAAFLARLQEAWSNVPGLGNGRHVYERFIKPTMLDLVGVAAHYVVRSMFDGFHDHDRVMCYRVALERSQILESGKTKFAAGVARLSSEITDTSLTVGFGVLHFGDHNLSAGVRPLGDEQRSDARRCDEPWFDRFLEQASKAFSGADLPDCLRLIDRHFPGSTYSLKSLFPDERTRVLSHIVDSTLGDAEALYRRVYQDHAPLMCFLSELQFPLPPVLRLTTEFVLASTVRHALADPASGLDMVRSLLDCARQSGFNLDASSLESALRHRLNTLVDLWMQNPGNPQILEEVENVVALSRAQPFDLNLWKSQNAYYELSQAVAGNGHGTIRDDWLEHFRRLGQWLGIAMPQLVAHTDAANPDCTNQNSAA</sequence>
<dbReference type="EMBL" id="OMOD01000127">
    <property type="protein sequence ID" value="SPF41025.1"/>
    <property type="molecule type" value="Genomic_DNA"/>
</dbReference>
<dbReference type="Pfam" id="PF03065">
    <property type="entry name" value="Glyco_hydro_57"/>
    <property type="match status" value="1"/>
</dbReference>
<dbReference type="GO" id="GO:0016787">
    <property type="term" value="F:hydrolase activity"/>
    <property type="evidence" value="ECO:0007669"/>
    <property type="project" value="UniProtKB-KW"/>
</dbReference>
<dbReference type="SUPFAM" id="SSF88713">
    <property type="entry name" value="Glycoside hydrolase/deacetylase"/>
    <property type="match status" value="1"/>
</dbReference>
<evidence type="ECO:0000256" key="2">
    <source>
        <dbReference type="ARBA" id="ARBA00023277"/>
    </source>
</evidence>
<dbReference type="PANTHER" id="PTHR36306:SF3">
    <property type="entry name" value="GLYCOSIDE HYDROLASE FAMILY 57"/>
    <property type="match status" value="1"/>
</dbReference>
<dbReference type="GO" id="GO:0005975">
    <property type="term" value="P:carbohydrate metabolic process"/>
    <property type="evidence" value="ECO:0007669"/>
    <property type="project" value="InterPro"/>
</dbReference>
<organism evidence="5 6">
    <name type="scientific">Candidatus Sulfotelmatobacter kueseliae</name>
    <dbReference type="NCBI Taxonomy" id="2042962"/>
    <lineage>
        <taxon>Bacteria</taxon>
        <taxon>Pseudomonadati</taxon>
        <taxon>Acidobacteriota</taxon>
        <taxon>Terriglobia</taxon>
        <taxon>Terriglobales</taxon>
        <taxon>Candidatus Korobacteraceae</taxon>
        <taxon>Candidatus Sulfotelmatobacter</taxon>
    </lineage>
</organism>
<proteinExistence type="inferred from homology"/>
<keyword evidence="5" id="KW-0378">Hydrolase</keyword>
<evidence type="ECO:0000256" key="3">
    <source>
        <dbReference type="RuleBase" id="RU361196"/>
    </source>
</evidence>
<name>A0A2U3KN29_9BACT</name>
<dbReference type="InterPro" id="IPR052046">
    <property type="entry name" value="GH57_Enzymes"/>
</dbReference>
<dbReference type="Gene3D" id="3.20.110.10">
    <property type="entry name" value="Glycoside hydrolase 38, N terminal domain"/>
    <property type="match status" value="2"/>
</dbReference>
<dbReference type="Proteomes" id="UP000238701">
    <property type="component" value="Unassembled WGS sequence"/>
</dbReference>
<comment type="similarity">
    <text evidence="1 3">Belongs to the glycosyl hydrolase 57 family.</text>
</comment>